<evidence type="ECO:0000256" key="5">
    <source>
        <dbReference type="ARBA" id="ARBA00022833"/>
    </source>
</evidence>
<dbReference type="CDD" id="cd10508">
    <property type="entry name" value="Zn-ribbon_RPB9"/>
    <property type="match status" value="1"/>
</dbReference>
<dbReference type="GO" id="GO:0003676">
    <property type="term" value="F:nucleic acid binding"/>
    <property type="evidence" value="ECO:0007669"/>
    <property type="project" value="InterPro"/>
</dbReference>
<dbReference type="GO" id="GO:0006351">
    <property type="term" value="P:DNA-templated transcription"/>
    <property type="evidence" value="ECO:0007669"/>
    <property type="project" value="InterPro"/>
</dbReference>
<dbReference type="PIRSF" id="PIRSF005586">
    <property type="entry name" value="RNApol_RpoM"/>
    <property type="match status" value="1"/>
</dbReference>
<evidence type="ECO:0000256" key="8">
    <source>
        <dbReference type="ARBA" id="ARBA00055413"/>
    </source>
</evidence>
<keyword evidence="2 10" id="KW-0240">DNA-directed RNA polymerase</keyword>
<dbReference type="SUPFAM" id="SSF57783">
    <property type="entry name" value="Zinc beta-ribbon"/>
    <property type="match status" value="2"/>
</dbReference>
<dbReference type="FunFam" id="2.20.25.10:FF:000008">
    <property type="entry name" value="DNA-directed RNA polymerase II subunit RPB9"/>
    <property type="match status" value="1"/>
</dbReference>
<keyword evidence="3 11" id="KW-0479">Metal-binding</keyword>
<dbReference type="InterPro" id="IPR019761">
    <property type="entry name" value="DNA-dir_RNA_pol-M_15_CS"/>
</dbReference>
<evidence type="ECO:0000256" key="6">
    <source>
        <dbReference type="ARBA" id="ARBA00023163"/>
    </source>
</evidence>
<dbReference type="GO" id="GO:0005730">
    <property type="term" value="C:nucleolus"/>
    <property type="evidence" value="ECO:0007669"/>
    <property type="project" value="UniProtKB-SubCell"/>
</dbReference>
<organism evidence="16">
    <name type="scientific">Brassica campestris</name>
    <name type="common">Field mustard</name>
    <dbReference type="NCBI Taxonomy" id="3711"/>
    <lineage>
        <taxon>Eukaryota</taxon>
        <taxon>Viridiplantae</taxon>
        <taxon>Streptophyta</taxon>
        <taxon>Embryophyta</taxon>
        <taxon>Tracheophyta</taxon>
        <taxon>Spermatophyta</taxon>
        <taxon>Magnoliopsida</taxon>
        <taxon>eudicotyledons</taxon>
        <taxon>Gunneridae</taxon>
        <taxon>Pentapetalae</taxon>
        <taxon>rosids</taxon>
        <taxon>malvids</taxon>
        <taxon>Brassicales</taxon>
        <taxon>Brassicaceae</taxon>
        <taxon>Brassiceae</taxon>
        <taxon>Brassica</taxon>
    </lineage>
</organism>
<sequence length="131" mass="15680">MYIFPITIFNRFRRHDISYTMKFCRECNNILYPKEDKEQKILRYACRNCDYQEIADNYCVHRNEVHHSVSEKTQILTDVASDPTLPRTKAVRCAKCQHREAVFFQATTRSEDGMALFFVCCNRNCGHRWRD</sequence>
<feature type="domain" description="TFIIS-type" evidence="14">
    <location>
        <begin position="89"/>
        <end position="130"/>
    </location>
</feature>
<dbReference type="InterPro" id="IPR001222">
    <property type="entry name" value="Znf_TFIIS"/>
</dbReference>
<evidence type="ECO:0000256" key="2">
    <source>
        <dbReference type="ARBA" id="ARBA00022478"/>
    </source>
</evidence>
<dbReference type="EMBL" id="LS974625">
    <property type="protein sequence ID" value="CAG7862627.1"/>
    <property type="molecule type" value="Genomic_DNA"/>
</dbReference>
<dbReference type="PANTHER" id="PTHR11239">
    <property type="entry name" value="DNA-DIRECTED RNA POLYMERASE"/>
    <property type="match status" value="1"/>
</dbReference>
<feature type="binding site" evidence="11">
    <location>
        <position position="125"/>
    </location>
    <ligand>
        <name>Zn(2+)</name>
        <dbReference type="ChEBI" id="CHEBI:29105"/>
        <label>2</label>
    </ligand>
</feature>
<keyword evidence="4 12" id="KW-0863">Zinc-finger</keyword>
<evidence type="ECO:0000256" key="7">
    <source>
        <dbReference type="ARBA" id="ARBA00023242"/>
    </source>
</evidence>
<dbReference type="SMART" id="SM00661">
    <property type="entry name" value="RPOL9"/>
    <property type="match status" value="1"/>
</dbReference>
<evidence type="ECO:0000256" key="12">
    <source>
        <dbReference type="PIRSR" id="PIRSR005586-2"/>
    </source>
</evidence>
<evidence type="ECO:0000313" key="16">
    <source>
        <dbReference type="EMBL" id="VDC60806.1"/>
    </source>
</evidence>
<evidence type="ECO:0000256" key="3">
    <source>
        <dbReference type="ARBA" id="ARBA00022723"/>
    </source>
</evidence>
<feature type="binding site" evidence="11">
    <location>
        <position position="120"/>
    </location>
    <ligand>
        <name>Zn(2+)</name>
        <dbReference type="ChEBI" id="CHEBI:29105"/>
        <label>2</label>
    </ligand>
</feature>
<feature type="binding site" evidence="11">
    <location>
        <position position="49"/>
    </location>
    <ligand>
        <name>Zn(2+)</name>
        <dbReference type="ChEBI" id="CHEBI:29105"/>
        <label>1</label>
    </ligand>
</feature>
<dbReference type="GO" id="GO:0000419">
    <property type="term" value="C:RNA polymerase V complex"/>
    <property type="evidence" value="ECO:0007669"/>
    <property type="project" value="UniProtKB-ARBA"/>
</dbReference>
<evidence type="ECO:0000256" key="10">
    <source>
        <dbReference type="PIRNR" id="PIRNR005586"/>
    </source>
</evidence>
<accession>A0A3P5Y105</accession>
<dbReference type="AlphaFoldDB" id="A0A3P5Y105"/>
<feature type="binding site" evidence="11">
    <location>
        <position position="46"/>
    </location>
    <ligand>
        <name>Zn(2+)</name>
        <dbReference type="ChEBI" id="CHEBI:29105"/>
        <label>1</label>
    </ligand>
</feature>
<comment type="similarity">
    <text evidence="10 13">Belongs to the archaeal rpoM/eukaryotic RPA12/RPB9/RPC11 RNA polymerase family.</text>
</comment>
<feature type="zinc finger region" description="C4-type" evidence="12">
    <location>
        <begin position="24"/>
        <end position="49"/>
    </location>
</feature>
<dbReference type="GO" id="GO:0003899">
    <property type="term" value="F:DNA-directed RNA polymerase activity"/>
    <property type="evidence" value="ECO:0007669"/>
    <property type="project" value="InterPro"/>
</dbReference>
<comment type="subunit">
    <text evidence="9">Component of the RNA polymerase II, IV and V complexes. Interacts with NRPD1.</text>
</comment>
<dbReference type="FunFam" id="2.20.25.10:FF:000004">
    <property type="entry name" value="DNA-directed RNA polymerase subunit"/>
    <property type="match status" value="1"/>
</dbReference>
<dbReference type="GO" id="GO:0008270">
    <property type="term" value="F:zinc ion binding"/>
    <property type="evidence" value="ECO:0007669"/>
    <property type="project" value="UniProtKB-KW"/>
</dbReference>
<dbReference type="SMART" id="SM00440">
    <property type="entry name" value="ZnF_C2C2"/>
    <property type="match status" value="1"/>
</dbReference>
<evidence type="ECO:0000313" key="15">
    <source>
        <dbReference type="EMBL" id="CAG7862627.1"/>
    </source>
</evidence>
<dbReference type="Pfam" id="PF02150">
    <property type="entry name" value="Zn_ribbon_RPB9"/>
    <property type="match status" value="1"/>
</dbReference>
<evidence type="ECO:0000256" key="9">
    <source>
        <dbReference type="ARBA" id="ARBA00063449"/>
    </source>
</evidence>
<dbReference type="GO" id="GO:0005665">
    <property type="term" value="C:RNA polymerase II, core complex"/>
    <property type="evidence" value="ECO:0007669"/>
    <property type="project" value="UniProtKB-ARBA"/>
</dbReference>
<proteinExistence type="inferred from homology"/>
<dbReference type="PROSITE" id="PS51133">
    <property type="entry name" value="ZF_TFIIS_2"/>
    <property type="match status" value="1"/>
</dbReference>
<feature type="binding site" evidence="11">
    <location>
        <position position="96"/>
    </location>
    <ligand>
        <name>Zn(2+)</name>
        <dbReference type="ChEBI" id="CHEBI:29105"/>
        <label>2</label>
    </ligand>
</feature>
<evidence type="ECO:0000256" key="11">
    <source>
        <dbReference type="PIRSR" id="PIRSR005586-1"/>
    </source>
</evidence>
<feature type="binding site" evidence="11">
    <location>
        <position position="24"/>
    </location>
    <ligand>
        <name>Zn(2+)</name>
        <dbReference type="ChEBI" id="CHEBI:29105"/>
        <label>1</label>
    </ligand>
</feature>
<dbReference type="Gramene" id="A09p30940.2_BraZ1">
    <property type="protein sequence ID" value="A09p30940.2_BraZ1.CDS"/>
    <property type="gene ID" value="A09g30940.2_BraZ1"/>
</dbReference>
<dbReference type="PANTHER" id="PTHR11239:SF1">
    <property type="entry name" value="DNA-DIRECTED RNA POLYMERASE II SUBUNIT RPB9"/>
    <property type="match status" value="1"/>
</dbReference>
<evidence type="ECO:0000259" key="14">
    <source>
        <dbReference type="PROSITE" id="PS51133"/>
    </source>
</evidence>
<gene>
    <name evidence="16" type="ORF">BRAA09T38417Z</name>
    <name evidence="15" type="ORF">BRAPAZ1V2_A09P30940.2</name>
</gene>
<dbReference type="EMBL" id="LR031568">
    <property type="protein sequence ID" value="VDC60806.1"/>
    <property type="molecule type" value="Genomic_DNA"/>
</dbReference>
<dbReference type="InterPro" id="IPR001529">
    <property type="entry name" value="Zn_ribbon_RPB9"/>
</dbReference>
<dbReference type="Gene3D" id="2.20.25.10">
    <property type="match status" value="2"/>
</dbReference>
<keyword evidence="6 10" id="KW-0804">Transcription</keyword>
<reference evidence="16" key="1">
    <citation type="submission" date="2018-11" db="EMBL/GenBank/DDBJ databases">
        <authorList>
            <consortium name="Genoscope - CEA"/>
            <person name="William W."/>
        </authorList>
    </citation>
    <scope>NUCLEOTIDE SEQUENCE</scope>
</reference>
<keyword evidence="7 10" id="KW-0539">Nucleus</keyword>
<dbReference type="SMR" id="A0A3P5Y105"/>
<comment type="subcellular location">
    <subcellularLocation>
        <location evidence="1">Nucleus</location>
        <location evidence="1">Nucleolus</location>
    </subcellularLocation>
</comment>
<dbReference type="Proteomes" id="UP000694005">
    <property type="component" value="Chromosome A09"/>
</dbReference>
<dbReference type="InterPro" id="IPR012164">
    <property type="entry name" value="Rpa12/Rpb9/Rpc10/TFS"/>
</dbReference>
<dbReference type="InterPro" id="IPR034012">
    <property type="entry name" value="Zn_ribbon_RPB9_C"/>
</dbReference>
<feature type="binding site" evidence="11">
    <location>
        <position position="27"/>
    </location>
    <ligand>
        <name>Zn(2+)</name>
        <dbReference type="ChEBI" id="CHEBI:29105"/>
        <label>1</label>
    </ligand>
</feature>
<evidence type="ECO:0000256" key="4">
    <source>
        <dbReference type="ARBA" id="ARBA00022771"/>
    </source>
</evidence>
<feature type="binding site" evidence="11">
    <location>
        <position position="93"/>
    </location>
    <ligand>
        <name>Zn(2+)</name>
        <dbReference type="ChEBI" id="CHEBI:29105"/>
        <label>2</label>
    </ligand>
</feature>
<evidence type="ECO:0000256" key="13">
    <source>
        <dbReference type="RuleBase" id="RU003474"/>
    </source>
</evidence>
<comment type="function">
    <text evidence="8">DNA-dependent RNA polymerase catalyzes the transcription of DNA into RNA using the four ribonucleoside triphosphates as substrates. Component of RNA polymerase II which synthesizes mRNA precursors and many functional non-coding RNAs. Pol II is the central component of the basal RNA polymerase II transcription machinery. It is composed of mobile elements that move relative to each other. Component of RNA polymerases IV and V which mediate short-interfering RNAs (siRNA) accumulation and subsequent RNA-directed DNA methylation-dependent (RdDM) transcriptional gene silencing (TGS) of endogenous repeated sequences, including transposable elements. Required for RNA silencing.</text>
</comment>
<keyword evidence="5 11" id="KW-0862">Zinc</keyword>
<dbReference type="Pfam" id="PF01096">
    <property type="entry name" value="Zn_ribbon_TFIIS"/>
    <property type="match status" value="1"/>
</dbReference>
<protein>
    <recommendedName>
        <fullName evidence="10">DNA-directed RNA polymerase subunit</fullName>
    </recommendedName>
</protein>
<name>A0A3P5Y105_BRACM</name>
<dbReference type="PROSITE" id="PS01030">
    <property type="entry name" value="RNA_POL_M_15KD"/>
    <property type="match status" value="1"/>
</dbReference>
<evidence type="ECO:0000256" key="1">
    <source>
        <dbReference type="ARBA" id="ARBA00004604"/>
    </source>
</evidence>